<dbReference type="PROSITE" id="PS50850">
    <property type="entry name" value="MFS"/>
    <property type="match status" value="1"/>
</dbReference>
<keyword evidence="4" id="KW-0769">Symport</keyword>
<dbReference type="AlphaFoldDB" id="A0A1Y3B9W4"/>
<keyword evidence="5 7" id="KW-1133">Transmembrane helix</keyword>
<feature type="transmembrane region" description="Helical" evidence="7">
    <location>
        <begin position="135"/>
        <end position="158"/>
    </location>
</feature>
<dbReference type="InterPro" id="IPR050382">
    <property type="entry name" value="MFS_Na/Anion_cotransporter"/>
</dbReference>
<keyword evidence="10" id="KW-1185">Reference proteome</keyword>
<reference evidence="9 10" key="1">
    <citation type="submission" date="2017-03" db="EMBL/GenBank/DDBJ databases">
        <title>Genome Survey of Euroglyphus maynei.</title>
        <authorList>
            <person name="Arlian L.G."/>
            <person name="Morgan M.S."/>
            <person name="Rider S.D."/>
        </authorList>
    </citation>
    <scope>NUCLEOTIDE SEQUENCE [LARGE SCALE GENOMIC DNA]</scope>
    <source>
        <strain evidence="9">Arlian Lab</strain>
        <tissue evidence="9">Whole body</tissue>
    </source>
</reference>
<evidence type="ECO:0000256" key="4">
    <source>
        <dbReference type="ARBA" id="ARBA00022847"/>
    </source>
</evidence>
<feature type="transmembrane region" description="Helical" evidence="7">
    <location>
        <begin position="105"/>
        <end position="123"/>
    </location>
</feature>
<evidence type="ECO:0000259" key="8">
    <source>
        <dbReference type="PROSITE" id="PS50850"/>
    </source>
</evidence>
<feature type="domain" description="Major facilitator superfamily (MFS) profile" evidence="8">
    <location>
        <begin position="1"/>
        <end position="202"/>
    </location>
</feature>
<accession>A0A1Y3B9W4</accession>
<evidence type="ECO:0000256" key="2">
    <source>
        <dbReference type="ARBA" id="ARBA00022448"/>
    </source>
</evidence>
<gene>
    <name evidence="9" type="ORF">BLA29_010283</name>
</gene>
<dbReference type="Pfam" id="PF07690">
    <property type="entry name" value="MFS_1"/>
    <property type="match status" value="1"/>
</dbReference>
<dbReference type="Gene3D" id="1.20.1250.20">
    <property type="entry name" value="MFS general substrate transporter like domains"/>
    <property type="match status" value="1"/>
</dbReference>
<keyword evidence="6 7" id="KW-0472">Membrane</keyword>
<evidence type="ECO:0000256" key="1">
    <source>
        <dbReference type="ARBA" id="ARBA00004141"/>
    </source>
</evidence>
<protein>
    <recommendedName>
        <fullName evidence="8">Major facilitator superfamily (MFS) profile domain-containing protein</fullName>
    </recommendedName>
</protein>
<sequence length="208" mass="23630">MKSGAVWSSILSKFACSYGFYMFLSKIPAYLDQAYNVDIVENGFICAAAFGSYGLLCFLSPYLSNWMIERKKWNKLMIRKLFQAIAMLIPCICLIAITLVDDKTIMIILLIMAMLSYGFFTGGEWTMVSEYSPNFVGVISGLIHMPGFITGFLSPYIVGMILDSNIGGNGDERFKWNISFWISASLYFICYLAFYFLSTVEQENWDKI</sequence>
<evidence type="ECO:0000256" key="7">
    <source>
        <dbReference type="SAM" id="Phobius"/>
    </source>
</evidence>
<dbReference type="GO" id="GO:0015293">
    <property type="term" value="F:symporter activity"/>
    <property type="evidence" value="ECO:0007669"/>
    <property type="project" value="UniProtKB-KW"/>
</dbReference>
<dbReference type="GO" id="GO:0006820">
    <property type="term" value="P:monoatomic anion transport"/>
    <property type="evidence" value="ECO:0007669"/>
    <property type="project" value="TreeGrafter"/>
</dbReference>
<dbReference type="Proteomes" id="UP000194236">
    <property type="component" value="Unassembled WGS sequence"/>
</dbReference>
<feature type="transmembrane region" description="Helical" evidence="7">
    <location>
        <begin position="178"/>
        <end position="197"/>
    </location>
</feature>
<dbReference type="SUPFAM" id="SSF103473">
    <property type="entry name" value="MFS general substrate transporter"/>
    <property type="match status" value="1"/>
</dbReference>
<evidence type="ECO:0000256" key="6">
    <source>
        <dbReference type="ARBA" id="ARBA00023136"/>
    </source>
</evidence>
<dbReference type="InterPro" id="IPR011701">
    <property type="entry name" value="MFS"/>
</dbReference>
<dbReference type="PANTHER" id="PTHR11662:SF399">
    <property type="entry name" value="FI19708P1-RELATED"/>
    <property type="match status" value="1"/>
</dbReference>
<feature type="transmembrane region" description="Helical" evidence="7">
    <location>
        <begin position="39"/>
        <end position="60"/>
    </location>
</feature>
<dbReference type="PANTHER" id="PTHR11662">
    <property type="entry name" value="SOLUTE CARRIER FAMILY 17"/>
    <property type="match status" value="1"/>
</dbReference>
<name>A0A1Y3B9W4_EURMA</name>
<keyword evidence="2" id="KW-0813">Transport</keyword>
<evidence type="ECO:0000256" key="5">
    <source>
        <dbReference type="ARBA" id="ARBA00022989"/>
    </source>
</evidence>
<evidence type="ECO:0000313" key="10">
    <source>
        <dbReference type="Proteomes" id="UP000194236"/>
    </source>
</evidence>
<dbReference type="EMBL" id="MUJZ01036205">
    <property type="protein sequence ID" value="OTF76708.1"/>
    <property type="molecule type" value="Genomic_DNA"/>
</dbReference>
<proteinExistence type="predicted"/>
<dbReference type="InterPro" id="IPR020846">
    <property type="entry name" value="MFS_dom"/>
</dbReference>
<dbReference type="GO" id="GO:0016020">
    <property type="term" value="C:membrane"/>
    <property type="evidence" value="ECO:0007669"/>
    <property type="project" value="UniProtKB-SubCell"/>
</dbReference>
<keyword evidence="3 7" id="KW-0812">Transmembrane</keyword>
<feature type="transmembrane region" description="Helical" evidence="7">
    <location>
        <begin position="81"/>
        <end position="99"/>
    </location>
</feature>
<organism evidence="9 10">
    <name type="scientific">Euroglyphus maynei</name>
    <name type="common">Mayne's house dust mite</name>
    <dbReference type="NCBI Taxonomy" id="6958"/>
    <lineage>
        <taxon>Eukaryota</taxon>
        <taxon>Metazoa</taxon>
        <taxon>Ecdysozoa</taxon>
        <taxon>Arthropoda</taxon>
        <taxon>Chelicerata</taxon>
        <taxon>Arachnida</taxon>
        <taxon>Acari</taxon>
        <taxon>Acariformes</taxon>
        <taxon>Sarcoptiformes</taxon>
        <taxon>Astigmata</taxon>
        <taxon>Psoroptidia</taxon>
        <taxon>Analgoidea</taxon>
        <taxon>Pyroglyphidae</taxon>
        <taxon>Pyroglyphinae</taxon>
        <taxon>Euroglyphus</taxon>
    </lineage>
</organism>
<dbReference type="InterPro" id="IPR036259">
    <property type="entry name" value="MFS_trans_sf"/>
</dbReference>
<dbReference type="FunFam" id="1.20.1250.20:FF:000003">
    <property type="entry name" value="Solute carrier family 17 member 3"/>
    <property type="match status" value="1"/>
</dbReference>
<evidence type="ECO:0000313" key="9">
    <source>
        <dbReference type="EMBL" id="OTF76708.1"/>
    </source>
</evidence>
<dbReference type="OrthoDB" id="6493426at2759"/>
<evidence type="ECO:0000256" key="3">
    <source>
        <dbReference type="ARBA" id="ARBA00022692"/>
    </source>
</evidence>
<comment type="subcellular location">
    <subcellularLocation>
        <location evidence="1">Membrane</location>
        <topology evidence="1">Multi-pass membrane protein</topology>
    </subcellularLocation>
</comment>
<comment type="caution">
    <text evidence="9">The sequence shown here is derived from an EMBL/GenBank/DDBJ whole genome shotgun (WGS) entry which is preliminary data.</text>
</comment>